<dbReference type="PANTHER" id="PTHR43075">
    <property type="entry name" value="FORMATE LYASE ACTIVATING ENZYME, PUTATIVE (AFU_ORTHOLOGUE AFUA_2G15630)-RELATED"/>
    <property type="match status" value="1"/>
</dbReference>
<dbReference type="Proteomes" id="UP000650524">
    <property type="component" value="Unassembled WGS sequence"/>
</dbReference>
<dbReference type="GO" id="GO:0051536">
    <property type="term" value="F:iron-sulfur cluster binding"/>
    <property type="evidence" value="ECO:0007669"/>
    <property type="project" value="UniProtKB-KW"/>
</dbReference>
<dbReference type="PANTHER" id="PTHR43075:SF1">
    <property type="entry name" value="FORMATE LYASE ACTIVATING ENZYME, PUTATIVE (AFU_ORTHOLOGUE AFUA_2G15630)-RELATED"/>
    <property type="match status" value="1"/>
</dbReference>
<evidence type="ECO:0000256" key="4">
    <source>
        <dbReference type="ARBA" id="ARBA00023014"/>
    </source>
</evidence>
<dbReference type="AlphaFoldDB" id="A0A8J6MZW3"/>
<evidence type="ECO:0000256" key="3">
    <source>
        <dbReference type="ARBA" id="ARBA00023004"/>
    </source>
</evidence>
<dbReference type="InterPro" id="IPR040085">
    <property type="entry name" value="MJ0674-like"/>
</dbReference>
<dbReference type="SFLD" id="SFLDG01099">
    <property type="entry name" value="Uncharacterised_Radical_SAM_Su"/>
    <property type="match status" value="1"/>
</dbReference>
<proteinExistence type="predicted"/>
<evidence type="ECO:0000313" key="8">
    <source>
        <dbReference type="Proteomes" id="UP000650524"/>
    </source>
</evidence>
<keyword evidence="2 5" id="KW-0479">Metal-binding</keyword>
<dbReference type="InterPro" id="IPR058240">
    <property type="entry name" value="rSAM_sf"/>
</dbReference>
<organism evidence="7 8">
    <name type="scientific">Candidatus Desulfacyla euxinica</name>
    <dbReference type="NCBI Taxonomy" id="2841693"/>
    <lineage>
        <taxon>Bacteria</taxon>
        <taxon>Deltaproteobacteria</taxon>
        <taxon>Candidatus Desulfacyla</taxon>
    </lineage>
</organism>
<protein>
    <submittedName>
        <fullName evidence="7">Radical SAM protein</fullName>
    </submittedName>
</protein>
<evidence type="ECO:0000256" key="2">
    <source>
        <dbReference type="ARBA" id="ARBA00022723"/>
    </source>
</evidence>
<dbReference type="SFLD" id="SFLDS00029">
    <property type="entry name" value="Radical_SAM"/>
    <property type="match status" value="1"/>
</dbReference>
<keyword evidence="1 5" id="KW-0949">S-adenosyl-L-methionine</keyword>
<dbReference type="EMBL" id="JACNJD010000180">
    <property type="protein sequence ID" value="MBC8177003.1"/>
    <property type="molecule type" value="Genomic_DNA"/>
</dbReference>
<evidence type="ECO:0000256" key="5">
    <source>
        <dbReference type="PIRSR" id="PIRSR004869-50"/>
    </source>
</evidence>
<sequence length="322" mass="36038">MDLIESYKNCVLCPRQCRMNRVTDSADGKVGHCGETHQLRIAHVGPHFGEEPPISGKNGSGTIFFTGCPLKCSFCQNHQISHRGLGSGTSLEELGVKITYMVDHHHVHNINFVTPDHFFPHLFQLVSLLRRDGIDLPMVYNLSGYQSVEALKSAREYVDIYLPDYKYSDALLAAALSKCRNYPQIALEAIAEMVSQKGFLDSLLTGVPLATRGVLIRHLVLPGKVANSINALTTLFVEFGADLPLSLMSQYHPVVNQEDDDLNRPVSEEEFDRAYSHAKELGFEHLFVQFPDRDTGKRQADSPFLPDFKNPDPFPSKQRKSP</sequence>
<dbReference type="SUPFAM" id="SSF102114">
    <property type="entry name" value="Radical SAM enzymes"/>
    <property type="match status" value="1"/>
</dbReference>
<dbReference type="GO" id="GO:0003824">
    <property type="term" value="F:catalytic activity"/>
    <property type="evidence" value="ECO:0007669"/>
    <property type="project" value="InterPro"/>
</dbReference>
<feature type="binding site" evidence="5">
    <location>
        <position position="72"/>
    </location>
    <ligand>
        <name>[4Fe-4S] cluster</name>
        <dbReference type="ChEBI" id="CHEBI:49883"/>
        <note>4Fe-4S-S-AdoMet</note>
    </ligand>
</feature>
<dbReference type="InterPro" id="IPR016431">
    <property type="entry name" value="Pyrv-formate_lyase-activ_prd"/>
</dbReference>
<reference evidence="7 8" key="1">
    <citation type="submission" date="2020-08" db="EMBL/GenBank/DDBJ databases">
        <title>Bridging the membrane lipid divide: bacteria of the FCB group superphylum have the potential to synthesize archaeal ether lipids.</title>
        <authorList>
            <person name="Villanueva L."/>
            <person name="Von Meijenfeldt F.A.B."/>
            <person name="Westbye A.B."/>
            <person name="Yadav S."/>
            <person name="Hopmans E.C."/>
            <person name="Dutilh B.E."/>
            <person name="Sinninghe Damste J.S."/>
        </authorList>
    </citation>
    <scope>NUCLEOTIDE SEQUENCE [LARGE SCALE GENOMIC DNA]</scope>
    <source>
        <strain evidence="7">NIOZ-UU27</strain>
    </source>
</reference>
<dbReference type="Gene3D" id="3.20.20.70">
    <property type="entry name" value="Aldolase class I"/>
    <property type="match status" value="1"/>
</dbReference>
<accession>A0A8J6MZW3</accession>
<keyword evidence="4 5" id="KW-0411">Iron-sulfur</keyword>
<keyword evidence="3 5" id="KW-0408">Iron</keyword>
<dbReference type="PIRSF" id="PIRSF004869">
    <property type="entry name" value="PflX_prd"/>
    <property type="match status" value="1"/>
</dbReference>
<evidence type="ECO:0000256" key="6">
    <source>
        <dbReference type="SAM" id="MobiDB-lite"/>
    </source>
</evidence>
<gene>
    <name evidence="7" type="ORF">H8E19_06315</name>
</gene>
<comment type="cofactor">
    <cofactor evidence="5">
        <name>[4Fe-4S] cluster</name>
        <dbReference type="ChEBI" id="CHEBI:49883"/>
    </cofactor>
    <text evidence="5">Binds 1 [4Fe-4S] cluster. The cluster is coordinated with 3 cysteines and an exchangeable S-adenosyl-L-methionine.</text>
</comment>
<dbReference type="InterPro" id="IPR013785">
    <property type="entry name" value="Aldolase_TIM"/>
</dbReference>
<dbReference type="GO" id="GO:0046872">
    <property type="term" value="F:metal ion binding"/>
    <property type="evidence" value="ECO:0007669"/>
    <property type="project" value="UniProtKB-KW"/>
</dbReference>
<dbReference type="Pfam" id="PF13353">
    <property type="entry name" value="Fer4_12"/>
    <property type="match status" value="1"/>
</dbReference>
<evidence type="ECO:0000256" key="1">
    <source>
        <dbReference type="ARBA" id="ARBA00022691"/>
    </source>
</evidence>
<name>A0A8J6MZW3_9DELT</name>
<evidence type="ECO:0000313" key="7">
    <source>
        <dbReference type="EMBL" id="MBC8177003.1"/>
    </source>
</evidence>
<feature type="region of interest" description="Disordered" evidence="6">
    <location>
        <begin position="293"/>
        <end position="322"/>
    </location>
</feature>
<feature type="binding site" evidence="5">
    <location>
        <position position="68"/>
    </location>
    <ligand>
        <name>[4Fe-4S] cluster</name>
        <dbReference type="ChEBI" id="CHEBI:49883"/>
        <note>4Fe-4S-S-AdoMet</note>
    </ligand>
</feature>
<dbReference type="InterPro" id="IPR007197">
    <property type="entry name" value="rSAM"/>
</dbReference>
<feature type="binding site" evidence="5">
    <location>
        <position position="75"/>
    </location>
    <ligand>
        <name>[4Fe-4S] cluster</name>
        <dbReference type="ChEBI" id="CHEBI:49883"/>
        <note>4Fe-4S-S-AdoMet</note>
    </ligand>
</feature>
<comment type="caution">
    <text evidence="7">The sequence shown here is derived from an EMBL/GenBank/DDBJ whole genome shotgun (WGS) entry which is preliminary data.</text>
</comment>